<evidence type="ECO:0000256" key="5">
    <source>
        <dbReference type="SAM" id="Phobius"/>
    </source>
</evidence>
<keyword evidence="3 5" id="KW-1133">Transmembrane helix</keyword>
<protein>
    <recommendedName>
        <fullName evidence="6">TMEM205-like domain-containing protein</fullName>
    </recommendedName>
</protein>
<evidence type="ECO:0000313" key="7">
    <source>
        <dbReference type="EMBL" id="KLO20462.1"/>
    </source>
</evidence>
<comment type="subcellular location">
    <subcellularLocation>
        <location evidence="1">Membrane</location>
    </subcellularLocation>
</comment>
<keyword evidence="8" id="KW-1185">Reference proteome</keyword>
<dbReference type="InterPro" id="IPR053009">
    <property type="entry name" value="Xanthocillin_Biosynth-Assoc"/>
</dbReference>
<dbReference type="EMBL" id="KQ085882">
    <property type="protein sequence ID" value="KLO20462.1"/>
    <property type="molecule type" value="Genomic_DNA"/>
</dbReference>
<proteinExistence type="predicted"/>
<feature type="domain" description="TMEM205-like" evidence="6">
    <location>
        <begin position="25"/>
        <end position="131"/>
    </location>
</feature>
<feature type="transmembrane region" description="Helical" evidence="5">
    <location>
        <begin position="159"/>
        <end position="182"/>
    </location>
</feature>
<dbReference type="Proteomes" id="UP000053477">
    <property type="component" value="Unassembled WGS sequence"/>
</dbReference>
<accession>A0A0H2S8B4</accession>
<dbReference type="InterPro" id="IPR025423">
    <property type="entry name" value="TMEM205-like"/>
</dbReference>
<evidence type="ECO:0000259" key="6">
    <source>
        <dbReference type="Pfam" id="PF13664"/>
    </source>
</evidence>
<reference evidence="7 8" key="1">
    <citation type="submission" date="2015-04" db="EMBL/GenBank/DDBJ databases">
        <title>Complete genome sequence of Schizopora paradoxa KUC8140, a cosmopolitan wood degrader in East Asia.</title>
        <authorList>
            <consortium name="DOE Joint Genome Institute"/>
            <person name="Min B."/>
            <person name="Park H."/>
            <person name="Jang Y."/>
            <person name="Kim J.-J."/>
            <person name="Kim K.H."/>
            <person name="Pangilinan J."/>
            <person name="Lipzen A."/>
            <person name="Riley R."/>
            <person name="Grigoriev I.V."/>
            <person name="Spatafora J.W."/>
            <person name="Choi I.-G."/>
        </authorList>
    </citation>
    <scope>NUCLEOTIDE SEQUENCE [LARGE SCALE GENOMIC DNA]</scope>
    <source>
        <strain evidence="7 8">KUC8140</strain>
    </source>
</reference>
<feature type="transmembrane region" description="Helical" evidence="5">
    <location>
        <begin position="101"/>
        <end position="121"/>
    </location>
</feature>
<dbReference type="GO" id="GO:0016020">
    <property type="term" value="C:membrane"/>
    <property type="evidence" value="ECO:0007669"/>
    <property type="project" value="UniProtKB-SubCell"/>
</dbReference>
<dbReference type="Pfam" id="PF13664">
    <property type="entry name" value="DUF4149"/>
    <property type="match status" value="1"/>
</dbReference>
<name>A0A0H2S8B4_9AGAM</name>
<dbReference type="OrthoDB" id="1641132at2759"/>
<feature type="transmembrane region" description="Helical" evidence="5">
    <location>
        <begin position="26"/>
        <end position="48"/>
    </location>
</feature>
<evidence type="ECO:0000256" key="1">
    <source>
        <dbReference type="ARBA" id="ARBA00004370"/>
    </source>
</evidence>
<dbReference type="InParanoid" id="A0A0H2S8B4"/>
<sequence length="200" mass="22518">MADVQVLTIASLLKLFNLKGLYMFSYSWLLGMSFWVTFFGGVIAYRALPRQQFGALQHRTFPVYFVISISLSSGLLAAWTLAHPDIMTNYTSFRNPDVAQAYVLGTIAILQGFNQFWVGPLTSKTMFQRHKLEKEEGKAYNDEGVSDEMKALNRKFAQLHGWSSLANLYAFLAAAFHGLWIANYGLNQFSAPSSLIKHLS</sequence>
<dbReference type="PANTHER" id="PTHR23241">
    <property type="entry name" value="LATE EMBRYOGENESIS ABUNDANT PLANTS LEA-RELATED"/>
    <property type="match status" value="1"/>
</dbReference>
<evidence type="ECO:0000313" key="8">
    <source>
        <dbReference type="Proteomes" id="UP000053477"/>
    </source>
</evidence>
<gene>
    <name evidence="7" type="ORF">SCHPADRAFT_897741</name>
</gene>
<evidence type="ECO:0000256" key="3">
    <source>
        <dbReference type="ARBA" id="ARBA00022989"/>
    </source>
</evidence>
<feature type="transmembrane region" description="Helical" evidence="5">
    <location>
        <begin position="60"/>
        <end position="81"/>
    </location>
</feature>
<dbReference type="STRING" id="27342.A0A0H2S8B4"/>
<evidence type="ECO:0000256" key="4">
    <source>
        <dbReference type="ARBA" id="ARBA00023136"/>
    </source>
</evidence>
<dbReference type="AlphaFoldDB" id="A0A0H2S8B4"/>
<evidence type="ECO:0000256" key="2">
    <source>
        <dbReference type="ARBA" id="ARBA00022692"/>
    </source>
</evidence>
<keyword evidence="2 5" id="KW-0812">Transmembrane</keyword>
<dbReference type="PANTHER" id="PTHR23241:SF102">
    <property type="entry name" value="LD23009P"/>
    <property type="match status" value="1"/>
</dbReference>
<organism evidence="7 8">
    <name type="scientific">Schizopora paradoxa</name>
    <dbReference type="NCBI Taxonomy" id="27342"/>
    <lineage>
        <taxon>Eukaryota</taxon>
        <taxon>Fungi</taxon>
        <taxon>Dikarya</taxon>
        <taxon>Basidiomycota</taxon>
        <taxon>Agaricomycotina</taxon>
        <taxon>Agaricomycetes</taxon>
        <taxon>Hymenochaetales</taxon>
        <taxon>Schizoporaceae</taxon>
        <taxon>Schizopora</taxon>
    </lineage>
</organism>
<keyword evidence="4 5" id="KW-0472">Membrane</keyword>